<accession>A0A1K2BDV8</accession>
<dbReference type="AlphaFoldDB" id="A0A1K2BDV8"/>
<evidence type="ECO:0000313" key="2">
    <source>
        <dbReference type="EMBL" id="SFX96858.1"/>
    </source>
</evidence>
<protein>
    <submittedName>
        <fullName evidence="2">Uncharacterized protein</fullName>
    </submittedName>
</protein>
<dbReference type="EMBL" id="FPJO01000008">
    <property type="protein sequence ID" value="SFX96858.1"/>
    <property type="molecule type" value="Genomic_DNA"/>
</dbReference>
<dbReference type="Proteomes" id="UP000181909">
    <property type="component" value="Unassembled WGS sequence"/>
</dbReference>
<gene>
    <name evidence="2" type="ORF">SAMN02787144_1008206</name>
</gene>
<organism evidence="2 3">
    <name type="scientific">Streptomyces atratus</name>
    <dbReference type="NCBI Taxonomy" id="1893"/>
    <lineage>
        <taxon>Bacteria</taxon>
        <taxon>Bacillati</taxon>
        <taxon>Actinomycetota</taxon>
        <taxon>Actinomycetes</taxon>
        <taxon>Kitasatosporales</taxon>
        <taxon>Streptomycetaceae</taxon>
        <taxon>Streptomyces</taxon>
    </lineage>
</organism>
<proteinExistence type="predicted"/>
<name>A0A1K2BDV8_STRAR</name>
<evidence type="ECO:0000256" key="1">
    <source>
        <dbReference type="SAM" id="MobiDB-lite"/>
    </source>
</evidence>
<feature type="region of interest" description="Disordered" evidence="1">
    <location>
        <begin position="69"/>
        <end position="98"/>
    </location>
</feature>
<feature type="compositionally biased region" description="Polar residues" evidence="1">
    <location>
        <begin position="85"/>
        <end position="98"/>
    </location>
</feature>
<sequence length="98" mass="9679">MPFQVGDAAGVLGGLVDGTAVLGDVERREPVAEAVVELDEGLAQAVGNDGPAEVGLLVPLVSAAPSVRKADAEAPQRKPGGNDGTVISASTAVRGSAY</sequence>
<reference evidence="2 3" key="1">
    <citation type="submission" date="2016-11" db="EMBL/GenBank/DDBJ databases">
        <authorList>
            <person name="Jaros S."/>
            <person name="Januszkiewicz K."/>
            <person name="Wedrychowicz H."/>
        </authorList>
    </citation>
    <scope>NUCLEOTIDE SEQUENCE [LARGE SCALE GENOMIC DNA]</scope>
    <source>
        <strain evidence="2 3">OK807</strain>
    </source>
</reference>
<evidence type="ECO:0000313" key="3">
    <source>
        <dbReference type="Proteomes" id="UP000181909"/>
    </source>
</evidence>